<evidence type="ECO:0000259" key="2">
    <source>
        <dbReference type="Pfam" id="PF08241"/>
    </source>
</evidence>
<gene>
    <name evidence="3" type="ORF">OMM_02721</name>
</gene>
<keyword evidence="1 3" id="KW-0808">Transferase</keyword>
<evidence type="ECO:0000313" key="4">
    <source>
        <dbReference type="Proteomes" id="UP000189670"/>
    </source>
</evidence>
<dbReference type="InterPro" id="IPR013216">
    <property type="entry name" value="Methyltransf_11"/>
</dbReference>
<sequence length="259" mass="29689">MITVSLKKISLKPGNRVLDIGCGTGRHVCACSRNKAVQVWGVDQCYADLIKARDNLKFEKAYGVSQGSWQLLSGNILDLPFPDNCFDLVICSEVLEHINDDTTAMKEIIRVLKKGKNLVVSVPRSVPERICWALSKAYQNSPGGHVRIYQQNHLIQHLESQGVKKWDLHHAHALHSFYWWLKCLFGLDNDQQVCVKSYHDFLVWDMVHKSPWVRCIENILNPLAGKSLVIYLKNNEPPFILFLPYIAFFMNTCYVISQF</sequence>
<dbReference type="Pfam" id="PF08241">
    <property type="entry name" value="Methyltransf_11"/>
    <property type="match status" value="1"/>
</dbReference>
<reference evidence="4" key="1">
    <citation type="submission" date="2012-11" db="EMBL/GenBank/DDBJ databases">
        <authorList>
            <person name="Lucero-Rivera Y.E."/>
            <person name="Tovar-Ramirez D."/>
        </authorList>
    </citation>
    <scope>NUCLEOTIDE SEQUENCE [LARGE SCALE GENOMIC DNA]</scope>
    <source>
        <strain evidence="4">Araruama</strain>
    </source>
</reference>
<dbReference type="CDD" id="cd02440">
    <property type="entry name" value="AdoMet_MTases"/>
    <property type="match status" value="1"/>
</dbReference>
<comment type="caution">
    <text evidence="3">The sequence shown here is derived from an EMBL/GenBank/DDBJ whole genome shotgun (WGS) entry which is preliminary data.</text>
</comment>
<proteinExistence type="predicted"/>
<feature type="domain" description="Methyltransferase type 11" evidence="2">
    <location>
        <begin position="18"/>
        <end position="119"/>
    </location>
</feature>
<keyword evidence="3" id="KW-0489">Methyltransferase</keyword>
<dbReference type="Gene3D" id="3.40.50.150">
    <property type="entry name" value="Vaccinia Virus protein VP39"/>
    <property type="match status" value="1"/>
</dbReference>
<dbReference type="GO" id="GO:0008757">
    <property type="term" value="F:S-adenosylmethionine-dependent methyltransferase activity"/>
    <property type="evidence" value="ECO:0007669"/>
    <property type="project" value="InterPro"/>
</dbReference>
<dbReference type="AlphaFoldDB" id="A0A1V1P8K4"/>
<dbReference type="InterPro" id="IPR029063">
    <property type="entry name" value="SAM-dependent_MTases_sf"/>
</dbReference>
<dbReference type="GO" id="GO:0032259">
    <property type="term" value="P:methylation"/>
    <property type="evidence" value="ECO:0007669"/>
    <property type="project" value="UniProtKB-KW"/>
</dbReference>
<dbReference type="EMBL" id="ATBP01000316">
    <property type="protein sequence ID" value="ETR71128.1"/>
    <property type="molecule type" value="Genomic_DNA"/>
</dbReference>
<dbReference type="PANTHER" id="PTHR44068">
    <property type="entry name" value="ZGC:194242"/>
    <property type="match status" value="1"/>
</dbReference>
<dbReference type="PANTHER" id="PTHR44068:SF11">
    <property type="entry name" value="GERANYL DIPHOSPHATE 2-C-METHYLTRANSFERASE"/>
    <property type="match status" value="1"/>
</dbReference>
<evidence type="ECO:0000313" key="3">
    <source>
        <dbReference type="EMBL" id="ETR71128.1"/>
    </source>
</evidence>
<dbReference type="Proteomes" id="UP000189670">
    <property type="component" value="Unassembled WGS sequence"/>
</dbReference>
<dbReference type="InterPro" id="IPR050447">
    <property type="entry name" value="Erg6_SMT_methyltransf"/>
</dbReference>
<name>A0A1V1P8K4_9BACT</name>
<accession>A0A1V1P8K4</accession>
<evidence type="ECO:0000256" key="1">
    <source>
        <dbReference type="ARBA" id="ARBA00022679"/>
    </source>
</evidence>
<protein>
    <submittedName>
        <fullName evidence="3">Type 11 methyltransferase</fullName>
    </submittedName>
</protein>
<dbReference type="SUPFAM" id="SSF53335">
    <property type="entry name" value="S-adenosyl-L-methionine-dependent methyltransferases"/>
    <property type="match status" value="1"/>
</dbReference>
<organism evidence="3 4">
    <name type="scientific">Candidatus Magnetoglobus multicellularis str. Araruama</name>
    <dbReference type="NCBI Taxonomy" id="890399"/>
    <lineage>
        <taxon>Bacteria</taxon>
        <taxon>Pseudomonadati</taxon>
        <taxon>Thermodesulfobacteriota</taxon>
        <taxon>Desulfobacteria</taxon>
        <taxon>Desulfobacterales</taxon>
        <taxon>Desulfobacteraceae</taxon>
        <taxon>Candidatus Magnetoglobus</taxon>
    </lineage>
</organism>